<evidence type="ECO:0000313" key="1">
    <source>
        <dbReference type="EMBL" id="OFJ46978.1"/>
    </source>
</evidence>
<dbReference type="Proteomes" id="UP000092634">
    <property type="component" value="Unassembled WGS sequence"/>
</dbReference>
<organism evidence="1 2">
    <name type="scientific">Janthinobacterium lividum</name>
    <dbReference type="NCBI Taxonomy" id="29581"/>
    <lineage>
        <taxon>Bacteria</taxon>
        <taxon>Pseudomonadati</taxon>
        <taxon>Pseudomonadota</taxon>
        <taxon>Betaproteobacteria</taxon>
        <taxon>Burkholderiales</taxon>
        <taxon>Oxalobacteraceae</taxon>
        <taxon>Janthinobacterium</taxon>
    </lineage>
</organism>
<protein>
    <submittedName>
        <fullName evidence="1">Uncharacterized protein</fullName>
    </submittedName>
</protein>
<name>A0A1E8PKY9_9BURK</name>
<sequence length="161" mass="18279">MIYALNMDHCRGYLCALERLNSEASDLCASYELQRLPDAPDLLTALGMRVEEHALHVIEPARDLPAPLWHLKVAPCGRAQLEQVCQRWFFSSAHMQTAPPGRFRACLVDAFLEALDMSLAGFTVHVVKMAPPPGFWYAIHWDEIAFELGDERYLLHFSHSD</sequence>
<proteinExistence type="predicted"/>
<gene>
    <name evidence="1" type="ORF">BA896_018090</name>
</gene>
<dbReference type="EMBL" id="MAQB02000009">
    <property type="protein sequence ID" value="OFJ46978.1"/>
    <property type="molecule type" value="Genomic_DNA"/>
</dbReference>
<evidence type="ECO:0000313" key="2">
    <source>
        <dbReference type="Proteomes" id="UP000092634"/>
    </source>
</evidence>
<comment type="caution">
    <text evidence="1">The sequence shown here is derived from an EMBL/GenBank/DDBJ whole genome shotgun (WGS) entry which is preliminary data.</text>
</comment>
<accession>A0A1E8PKY9</accession>
<reference evidence="1 2" key="1">
    <citation type="submission" date="2016-10" db="EMBL/GenBank/DDBJ databases">
        <title>Updated version of Genome Assembly of Janthinobacterium lividum ERGS5:01.</title>
        <authorList>
            <person name="Kumar R."/>
            <person name="Acharya V."/>
            <person name="Singh D."/>
        </authorList>
    </citation>
    <scope>NUCLEOTIDE SEQUENCE [LARGE SCALE GENOMIC DNA]</scope>
    <source>
        <strain evidence="1 2">ERGS5:01</strain>
    </source>
</reference>
<dbReference type="AlphaFoldDB" id="A0A1E8PKY9"/>